<dbReference type="Proteomes" id="UP001596494">
    <property type="component" value="Unassembled WGS sequence"/>
</dbReference>
<evidence type="ECO:0000313" key="2">
    <source>
        <dbReference type="EMBL" id="MFC7322003.1"/>
    </source>
</evidence>
<dbReference type="InterPro" id="IPR025100">
    <property type="entry name" value="DUF4025"/>
</dbReference>
<protein>
    <submittedName>
        <fullName evidence="2">YozQ family protein</fullName>
    </submittedName>
</protein>
<accession>A0ABW2K580</accession>
<sequence length="71" mass="8073">MKKEKGKTIGDRKYDVQDYERKDSVSQGLAVTHEQVTDTLTEGTYDAKVDKVDEDGNLKSHEVENLSSRKK</sequence>
<evidence type="ECO:0000256" key="1">
    <source>
        <dbReference type="SAM" id="MobiDB-lite"/>
    </source>
</evidence>
<gene>
    <name evidence="2" type="ORF">ACFQMN_14040</name>
</gene>
<comment type="caution">
    <text evidence="2">The sequence shown here is derived from an EMBL/GenBank/DDBJ whole genome shotgun (WGS) entry which is preliminary data.</text>
</comment>
<feature type="compositionally biased region" description="Basic and acidic residues" evidence="1">
    <location>
        <begin position="51"/>
        <end position="64"/>
    </location>
</feature>
<organism evidence="2 3">
    <name type="scientific">Halobacillus campisalis</name>
    <dbReference type="NCBI Taxonomy" id="435909"/>
    <lineage>
        <taxon>Bacteria</taxon>
        <taxon>Bacillati</taxon>
        <taxon>Bacillota</taxon>
        <taxon>Bacilli</taxon>
        <taxon>Bacillales</taxon>
        <taxon>Bacillaceae</taxon>
        <taxon>Halobacillus</taxon>
    </lineage>
</organism>
<keyword evidence="3" id="KW-1185">Reference proteome</keyword>
<proteinExistence type="predicted"/>
<name>A0ABW2K580_9BACI</name>
<dbReference type="EMBL" id="JBHTBY010000011">
    <property type="protein sequence ID" value="MFC7322003.1"/>
    <property type="molecule type" value="Genomic_DNA"/>
</dbReference>
<reference evidence="3" key="1">
    <citation type="journal article" date="2019" name="Int. J. Syst. Evol. Microbiol.">
        <title>The Global Catalogue of Microorganisms (GCM) 10K type strain sequencing project: providing services to taxonomists for standard genome sequencing and annotation.</title>
        <authorList>
            <consortium name="The Broad Institute Genomics Platform"/>
            <consortium name="The Broad Institute Genome Sequencing Center for Infectious Disease"/>
            <person name="Wu L."/>
            <person name="Ma J."/>
        </authorList>
    </citation>
    <scope>NUCLEOTIDE SEQUENCE [LARGE SCALE GENOMIC DNA]</scope>
    <source>
        <strain evidence="3">CCUG 73951</strain>
    </source>
</reference>
<evidence type="ECO:0000313" key="3">
    <source>
        <dbReference type="Proteomes" id="UP001596494"/>
    </source>
</evidence>
<dbReference type="Pfam" id="PF13217">
    <property type="entry name" value="DUF4025"/>
    <property type="match status" value="1"/>
</dbReference>
<dbReference type="RefSeq" id="WP_289215923.1">
    <property type="nucleotide sequence ID" value="NZ_JAPVRC010000004.1"/>
</dbReference>
<feature type="region of interest" description="Disordered" evidence="1">
    <location>
        <begin position="51"/>
        <end position="71"/>
    </location>
</feature>